<dbReference type="Pfam" id="PF12911">
    <property type="entry name" value="OppC_N"/>
    <property type="match status" value="1"/>
</dbReference>
<dbReference type="Pfam" id="PF00528">
    <property type="entry name" value="BPD_transp_1"/>
    <property type="match status" value="1"/>
</dbReference>
<feature type="transmembrane region" description="Helical" evidence="7">
    <location>
        <begin position="131"/>
        <end position="152"/>
    </location>
</feature>
<organism evidence="9 10">
    <name type="scientific">Deinococcus yavapaiensis KR-236</name>
    <dbReference type="NCBI Taxonomy" id="694435"/>
    <lineage>
        <taxon>Bacteria</taxon>
        <taxon>Thermotogati</taxon>
        <taxon>Deinococcota</taxon>
        <taxon>Deinococci</taxon>
        <taxon>Deinococcales</taxon>
        <taxon>Deinococcaceae</taxon>
        <taxon>Deinococcus</taxon>
    </lineage>
</organism>
<comment type="similarity">
    <text evidence="7">Belongs to the binding-protein-dependent transport system permease family.</text>
</comment>
<keyword evidence="10" id="KW-1185">Reference proteome</keyword>
<feature type="transmembrane region" description="Helical" evidence="7">
    <location>
        <begin position="172"/>
        <end position="191"/>
    </location>
</feature>
<dbReference type="InterPro" id="IPR050366">
    <property type="entry name" value="BP-dependent_transpt_permease"/>
</dbReference>
<evidence type="ECO:0000313" key="9">
    <source>
        <dbReference type="EMBL" id="PYE54259.1"/>
    </source>
</evidence>
<evidence type="ECO:0000256" key="3">
    <source>
        <dbReference type="ARBA" id="ARBA00022475"/>
    </source>
</evidence>
<dbReference type="Gene3D" id="1.10.3720.10">
    <property type="entry name" value="MetI-like"/>
    <property type="match status" value="1"/>
</dbReference>
<dbReference type="RefSeq" id="WP_110886629.1">
    <property type="nucleotide sequence ID" value="NZ_QJSX01000006.1"/>
</dbReference>
<dbReference type="Proteomes" id="UP000248326">
    <property type="component" value="Unassembled WGS sequence"/>
</dbReference>
<dbReference type="PANTHER" id="PTHR43386:SF23">
    <property type="entry name" value="ABC TRANSPORTER"/>
    <property type="match status" value="1"/>
</dbReference>
<evidence type="ECO:0000256" key="4">
    <source>
        <dbReference type="ARBA" id="ARBA00022692"/>
    </source>
</evidence>
<sequence length="311" mass="33817">MTTTTPTANKTQSQSTWSVALRRFRRHKLAMTSLVVIVLLVLMAIFAPFIAPQDPNNFNTADLNAYAPPSAQHLLGTDDLGRDILSRIIYGSRVSLLVGFAVALISITIGTVMGVLAGYFGGFIDTAISRFIDFMLSIPSFPLLLVLAGLLANTDVPWIVVLRQQYGEEFSVFVVVGVLSLLGWTGTARLVRGEILKNKGLEYVDAARALGARNGRIMFRHLVPNTVAIIIVQATLSVGDAILTEAGLSFLGFGIQPPVSTWGNMLANAQEVVLTYPWITFYPGLMILLTVLAFNFLGDGLRDAFDPRSRL</sequence>
<evidence type="ECO:0000256" key="2">
    <source>
        <dbReference type="ARBA" id="ARBA00022448"/>
    </source>
</evidence>
<dbReference type="OrthoDB" id="9797472at2"/>
<dbReference type="InterPro" id="IPR035906">
    <property type="entry name" value="MetI-like_sf"/>
</dbReference>
<dbReference type="PANTHER" id="PTHR43386">
    <property type="entry name" value="OLIGOPEPTIDE TRANSPORT SYSTEM PERMEASE PROTEIN APPC"/>
    <property type="match status" value="1"/>
</dbReference>
<keyword evidence="3" id="KW-1003">Cell membrane</keyword>
<feature type="transmembrane region" description="Helical" evidence="7">
    <location>
        <begin position="29"/>
        <end position="51"/>
    </location>
</feature>
<dbReference type="SUPFAM" id="SSF161098">
    <property type="entry name" value="MetI-like"/>
    <property type="match status" value="1"/>
</dbReference>
<dbReference type="InterPro" id="IPR025966">
    <property type="entry name" value="OppC_N"/>
</dbReference>
<feature type="transmembrane region" description="Helical" evidence="7">
    <location>
        <begin position="222"/>
        <end position="255"/>
    </location>
</feature>
<evidence type="ECO:0000256" key="5">
    <source>
        <dbReference type="ARBA" id="ARBA00022989"/>
    </source>
</evidence>
<comment type="caution">
    <text evidence="9">The sequence shown here is derived from an EMBL/GenBank/DDBJ whole genome shotgun (WGS) entry which is preliminary data.</text>
</comment>
<dbReference type="NCBIfam" id="NF045476">
    <property type="entry name" value="Opp4C"/>
    <property type="match status" value="1"/>
</dbReference>
<protein>
    <submittedName>
        <fullName evidence="9">Peptide/nickel transport system permease protein</fullName>
    </submittedName>
</protein>
<keyword evidence="6 7" id="KW-0472">Membrane</keyword>
<keyword evidence="2 7" id="KW-0813">Transport</keyword>
<feature type="transmembrane region" description="Helical" evidence="7">
    <location>
        <begin position="96"/>
        <end position="119"/>
    </location>
</feature>
<feature type="domain" description="ABC transmembrane type-1" evidence="8">
    <location>
        <begin position="92"/>
        <end position="298"/>
    </location>
</feature>
<dbReference type="PROSITE" id="PS50928">
    <property type="entry name" value="ABC_TM1"/>
    <property type="match status" value="1"/>
</dbReference>
<comment type="subcellular location">
    <subcellularLocation>
        <location evidence="1 7">Cell membrane</location>
        <topology evidence="1 7">Multi-pass membrane protein</topology>
    </subcellularLocation>
</comment>
<reference evidence="9 10" key="1">
    <citation type="submission" date="2018-06" db="EMBL/GenBank/DDBJ databases">
        <title>Genomic Encyclopedia of Type Strains, Phase IV (KMG-IV): sequencing the most valuable type-strain genomes for metagenomic binning, comparative biology and taxonomic classification.</title>
        <authorList>
            <person name="Goeker M."/>
        </authorList>
    </citation>
    <scope>NUCLEOTIDE SEQUENCE [LARGE SCALE GENOMIC DNA]</scope>
    <source>
        <strain evidence="9 10">DSM 18048</strain>
    </source>
</reference>
<evidence type="ECO:0000256" key="7">
    <source>
        <dbReference type="RuleBase" id="RU363032"/>
    </source>
</evidence>
<dbReference type="AlphaFoldDB" id="A0A318SNN5"/>
<accession>A0A318SNN5</accession>
<dbReference type="EMBL" id="QJSX01000006">
    <property type="protein sequence ID" value="PYE54259.1"/>
    <property type="molecule type" value="Genomic_DNA"/>
</dbReference>
<dbReference type="InterPro" id="IPR000515">
    <property type="entry name" value="MetI-like"/>
</dbReference>
<keyword evidence="4 7" id="KW-0812">Transmembrane</keyword>
<dbReference type="GO" id="GO:0055085">
    <property type="term" value="P:transmembrane transport"/>
    <property type="evidence" value="ECO:0007669"/>
    <property type="project" value="InterPro"/>
</dbReference>
<evidence type="ECO:0000313" key="10">
    <source>
        <dbReference type="Proteomes" id="UP000248326"/>
    </source>
</evidence>
<proteinExistence type="inferred from homology"/>
<evidence type="ECO:0000259" key="8">
    <source>
        <dbReference type="PROSITE" id="PS50928"/>
    </source>
</evidence>
<dbReference type="CDD" id="cd06261">
    <property type="entry name" value="TM_PBP2"/>
    <property type="match status" value="1"/>
</dbReference>
<keyword evidence="5 7" id="KW-1133">Transmembrane helix</keyword>
<gene>
    <name evidence="9" type="ORF">DES52_106225</name>
</gene>
<dbReference type="GO" id="GO:0005886">
    <property type="term" value="C:plasma membrane"/>
    <property type="evidence" value="ECO:0007669"/>
    <property type="project" value="UniProtKB-SubCell"/>
</dbReference>
<feature type="transmembrane region" description="Helical" evidence="7">
    <location>
        <begin position="275"/>
        <end position="298"/>
    </location>
</feature>
<name>A0A318SNN5_9DEIO</name>
<dbReference type="InterPro" id="IPR053523">
    <property type="entry name" value="Oligopeptide_permease_AppC"/>
</dbReference>
<evidence type="ECO:0000256" key="6">
    <source>
        <dbReference type="ARBA" id="ARBA00023136"/>
    </source>
</evidence>
<evidence type="ECO:0000256" key="1">
    <source>
        <dbReference type="ARBA" id="ARBA00004651"/>
    </source>
</evidence>